<dbReference type="Proteomes" id="UP001595701">
    <property type="component" value="Unassembled WGS sequence"/>
</dbReference>
<accession>A0ABV7SB70</accession>
<dbReference type="EMBL" id="JBHRWR010000003">
    <property type="protein sequence ID" value="MFC3572952.1"/>
    <property type="molecule type" value="Genomic_DNA"/>
</dbReference>
<name>A0ABV7SB70_9ACTN</name>
<evidence type="ECO:0000313" key="1">
    <source>
        <dbReference type="EMBL" id="MFC3572952.1"/>
    </source>
</evidence>
<organism evidence="1 2">
    <name type="scientific">Streptomyces yaanensis</name>
    <dbReference type="NCBI Taxonomy" id="1142239"/>
    <lineage>
        <taxon>Bacteria</taxon>
        <taxon>Bacillati</taxon>
        <taxon>Actinomycetota</taxon>
        <taxon>Actinomycetes</taxon>
        <taxon>Kitasatosporales</taxon>
        <taxon>Streptomycetaceae</taxon>
        <taxon>Streptomyces</taxon>
    </lineage>
</organism>
<keyword evidence="2" id="KW-1185">Reference proteome</keyword>
<sequence length="89" mass="9783">MANFRDDLAAFKAGWSCAPGTCWTNSSRTRRHRGDADGLLYIVNSTAAYLAAMPHILDEISNVTGAHAFHVRNLPLLKGQRVTVSRLKT</sequence>
<protein>
    <submittedName>
        <fullName evidence="1">Uncharacterized protein</fullName>
    </submittedName>
</protein>
<evidence type="ECO:0000313" key="2">
    <source>
        <dbReference type="Proteomes" id="UP001595701"/>
    </source>
</evidence>
<gene>
    <name evidence="1" type="ORF">ACFOZ0_06610</name>
</gene>
<dbReference type="RefSeq" id="WP_310781424.1">
    <property type="nucleotide sequence ID" value="NZ_JBHRWR010000003.1"/>
</dbReference>
<proteinExistence type="predicted"/>
<comment type="caution">
    <text evidence="1">The sequence shown here is derived from an EMBL/GenBank/DDBJ whole genome shotgun (WGS) entry which is preliminary data.</text>
</comment>
<reference evidence="2" key="1">
    <citation type="journal article" date="2019" name="Int. J. Syst. Evol. Microbiol.">
        <title>The Global Catalogue of Microorganisms (GCM) 10K type strain sequencing project: providing services to taxonomists for standard genome sequencing and annotation.</title>
        <authorList>
            <consortium name="The Broad Institute Genomics Platform"/>
            <consortium name="The Broad Institute Genome Sequencing Center for Infectious Disease"/>
            <person name="Wu L."/>
            <person name="Ma J."/>
        </authorList>
    </citation>
    <scope>NUCLEOTIDE SEQUENCE [LARGE SCALE GENOMIC DNA]</scope>
    <source>
        <strain evidence="2">CGMCC 4.7035</strain>
    </source>
</reference>